<feature type="transmembrane region" description="Helical" evidence="1">
    <location>
        <begin position="138"/>
        <end position="164"/>
    </location>
</feature>
<evidence type="ECO:0008006" key="4">
    <source>
        <dbReference type="Google" id="ProtNLM"/>
    </source>
</evidence>
<dbReference type="Gene3D" id="3.90.550.10">
    <property type="entry name" value="Spore Coat Polysaccharide Biosynthesis Protein SpsA, Chain A"/>
    <property type="match status" value="1"/>
</dbReference>
<feature type="transmembrane region" description="Helical" evidence="1">
    <location>
        <begin position="6"/>
        <end position="25"/>
    </location>
</feature>
<gene>
    <name evidence="2" type="ORF">UU29_C0005G0003</name>
</gene>
<dbReference type="Proteomes" id="UP000034601">
    <property type="component" value="Unassembled WGS sequence"/>
</dbReference>
<dbReference type="PANTHER" id="PTHR36851:SF1">
    <property type="entry name" value="GLYCO_TRANS_2-LIKE DOMAIN-CONTAINING PROTEIN"/>
    <property type="match status" value="1"/>
</dbReference>
<keyword evidence="1" id="KW-0472">Membrane</keyword>
<feature type="transmembrane region" description="Helical" evidence="1">
    <location>
        <begin position="37"/>
        <end position="56"/>
    </location>
</feature>
<name>A0A0G0X704_9BACT</name>
<accession>A0A0G0X704</accession>
<organism evidence="2 3">
    <name type="scientific">Candidatus Daviesbacteria bacterium GW2011_GWA2_40_9</name>
    <dbReference type="NCBI Taxonomy" id="1618424"/>
    <lineage>
        <taxon>Bacteria</taxon>
        <taxon>Candidatus Daviesiibacteriota</taxon>
    </lineage>
</organism>
<evidence type="ECO:0000256" key="1">
    <source>
        <dbReference type="SAM" id="Phobius"/>
    </source>
</evidence>
<reference evidence="2 3" key="1">
    <citation type="journal article" date="2015" name="Nature">
        <title>rRNA introns, odd ribosomes, and small enigmatic genomes across a large radiation of phyla.</title>
        <authorList>
            <person name="Brown C.T."/>
            <person name="Hug L.A."/>
            <person name="Thomas B.C."/>
            <person name="Sharon I."/>
            <person name="Castelle C.J."/>
            <person name="Singh A."/>
            <person name="Wilkins M.J."/>
            <person name="Williams K.H."/>
            <person name="Banfield J.F."/>
        </authorList>
    </citation>
    <scope>NUCLEOTIDE SEQUENCE [LARGE SCALE GENOMIC DNA]</scope>
</reference>
<proteinExistence type="predicted"/>
<dbReference type="EMBL" id="LCAB01000005">
    <property type="protein sequence ID" value="KKR83422.1"/>
    <property type="molecule type" value="Genomic_DNA"/>
</dbReference>
<feature type="transmembrane region" description="Helical" evidence="1">
    <location>
        <begin position="68"/>
        <end position="91"/>
    </location>
</feature>
<evidence type="ECO:0000313" key="2">
    <source>
        <dbReference type="EMBL" id="KKR83422.1"/>
    </source>
</evidence>
<sequence>MRIIAIFVFSLILFFFLSAGLSRLVKGSKKISQLVRFTISLLGVILLLAGVAVFFIGKSVMGTPLDILLSTCLLGSGTGILIYHLLSESFLISQKWEQRFIQKHDHQVERFLEILPGALMWLALTSPIWLSFTLPFAIAYLILLADIYWLATAIRIAVLTYIGYKKMEYVKKQNWLSKLQTDFPKEWKSYYHFVEIHTYKEPMEVLKPAFEAIINSHYPSQKIFFGIGLEERDSPEKNAQVAEYVKQNQEKIGGIFLTIHPFGLPGEIPGPATNRNWILNNAVKEFAKRGLKPEQVLVTTLDADFVIHPQFLAGALHKYLSTPSQIRYKRSFTSLSMNMKSLLDIGLWIPDKVNDDSGFYWKAYYHFKGDYKVIPHYMPISADTVLDVNLLKTFENQYLQLKRWSYGVEHVPYIIRKYFTSKELDFWDKTDKLLFILWSYFKWGTLALFVTFAGLFIPLINPNYSQSVVAYKLPVISSWILTGAFIGLFMTIFVHEKTAPPRPAKWSLLQRIWSYIQWALIPIILVTITSIPAIDAQTRLMLGKYLEYRTTNKARLKE</sequence>
<feature type="transmembrane region" description="Helical" evidence="1">
    <location>
        <begin position="433"/>
        <end position="456"/>
    </location>
</feature>
<comment type="caution">
    <text evidence="2">The sequence shown here is derived from an EMBL/GenBank/DDBJ whole genome shotgun (WGS) entry which is preliminary data.</text>
</comment>
<keyword evidence="1" id="KW-1133">Transmembrane helix</keyword>
<feature type="transmembrane region" description="Helical" evidence="1">
    <location>
        <begin position="515"/>
        <end position="534"/>
    </location>
</feature>
<keyword evidence="1" id="KW-0812">Transmembrane</keyword>
<feature type="transmembrane region" description="Helical" evidence="1">
    <location>
        <begin position="111"/>
        <end position="132"/>
    </location>
</feature>
<dbReference type="InterPro" id="IPR029044">
    <property type="entry name" value="Nucleotide-diphossugar_trans"/>
</dbReference>
<protein>
    <recommendedName>
        <fullName evidence="4">Glycosyltransferase 2-like domain-containing protein</fullName>
    </recommendedName>
</protein>
<dbReference type="AlphaFoldDB" id="A0A0G0X704"/>
<evidence type="ECO:0000313" key="3">
    <source>
        <dbReference type="Proteomes" id="UP000034601"/>
    </source>
</evidence>
<feature type="transmembrane region" description="Helical" evidence="1">
    <location>
        <begin position="476"/>
        <end position="494"/>
    </location>
</feature>
<dbReference type="PANTHER" id="PTHR36851">
    <property type="entry name" value="UNNAMED PRODUCT"/>
    <property type="match status" value="1"/>
</dbReference>